<protein>
    <submittedName>
        <fullName evidence="1">Phage terminase small subunit P27 family</fullName>
    </submittedName>
</protein>
<gene>
    <name evidence="1" type="ORF">GFN93_11715</name>
</gene>
<dbReference type="Pfam" id="PF05119">
    <property type="entry name" value="Terminase_4"/>
    <property type="match status" value="1"/>
</dbReference>
<dbReference type="EMBL" id="WIRE01000001">
    <property type="protein sequence ID" value="MQX53920.1"/>
    <property type="molecule type" value="Genomic_DNA"/>
</dbReference>
<dbReference type="Proteomes" id="UP000469421">
    <property type="component" value="Unassembled WGS sequence"/>
</dbReference>
<accession>A0A6N7M0Y7</accession>
<keyword evidence="2" id="KW-1185">Reference proteome</keyword>
<dbReference type="RefSeq" id="WP_153501259.1">
    <property type="nucleotide sequence ID" value="NZ_WIRE01000001.1"/>
</dbReference>
<sequence>MKKAPSHLTDEGRQWWRRIVKEYGIDDDAGLLLLQTGLEAFCRMRECQAAISTDGAVIKDRFEQPKPHPLLSVERDSRAQMLAALKQLNLDLEPLRDGPGRPAGV</sequence>
<dbReference type="NCBIfam" id="TIGR01558">
    <property type="entry name" value="sm_term_P27"/>
    <property type="match status" value="1"/>
</dbReference>
<dbReference type="InterPro" id="IPR006448">
    <property type="entry name" value="Phage_term_ssu_P27"/>
</dbReference>
<evidence type="ECO:0000313" key="1">
    <source>
        <dbReference type="EMBL" id="MQX53920.1"/>
    </source>
</evidence>
<organism evidence="1 2">
    <name type="scientific">Alcanivorax sediminis</name>
    <dbReference type="NCBI Taxonomy" id="2663008"/>
    <lineage>
        <taxon>Bacteria</taxon>
        <taxon>Pseudomonadati</taxon>
        <taxon>Pseudomonadota</taxon>
        <taxon>Gammaproteobacteria</taxon>
        <taxon>Oceanospirillales</taxon>
        <taxon>Alcanivoracaceae</taxon>
        <taxon>Alcanivorax</taxon>
    </lineage>
</organism>
<evidence type="ECO:0000313" key="2">
    <source>
        <dbReference type="Proteomes" id="UP000469421"/>
    </source>
</evidence>
<proteinExistence type="predicted"/>
<name>A0A6N7M0Y7_9GAMM</name>
<dbReference type="AlphaFoldDB" id="A0A6N7M0Y7"/>
<reference evidence="1 2" key="1">
    <citation type="submission" date="2019-10" db="EMBL/GenBank/DDBJ databases">
        <title>Alcanivorax sp.PA15-N-34 draft genome sequence.</title>
        <authorList>
            <person name="Liao X."/>
            <person name="Shao Z."/>
        </authorList>
    </citation>
    <scope>NUCLEOTIDE SEQUENCE [LARGE SCALE GENOMIC DNA]</scope>
    <source>
        <strain evidence="1 2">PA15-N-34</strain>
    </source>
</reference>
<comment type="caution">
    <text evidence="1">The sequence shown here is derived from an EMBL/GenBank/DDBJ whole genome shotgun (WGS) entry which is preliminary data.</text>
</comment>